<dbReference type="PANTHER" id="PTHR36436">
    <property type="entry name" value="SLL5081 PROTEIN"/>
    <property type="match status" value="1"/>
</dbReference>
<gene>
    <name evidence="1" type="ORF">IAC87_08100</name>
</gene>
<comment type="caution">
    <text evidence="1">The sequence shown here is derived from an EMBL/GenBank/DDBJ whole genome shotgun (WGS) entry which is preliminary data.</text>
</comment>
<dbReference type="PANTHER" id="PTHR36436:SF6">
    <property type="entry name" value="SLL5081 PROTEIN"/>
    <property type="match status" value="1"/>
</dbReference>
<dbReference type="EMBL" id="JADILY010000171">
    <property type="protein sequence ID" value="MBO8482487.1"/>
    <property type="molecule type" value="Genomic_DNA"/>
</dbReference>
<evidence type="ECO:0000313" key="1">
    <source>
        <dbReference type="EMBL" id="MBO8482487.1"/>
    </source>
</evidence>
<reference evidence="1" key="2">
    <citation type="journal article" date="2021" name="PeerJ">
        <title>Extensive microbial diversity within the chicken gut microbiome revealed by metagenomics and culture.</title>
        <authorList>
            <person name="Gilroy R."/>
            <person name="Ravi A."/>
            <person name="Getino M."/>
            <person name="Pursley I."/>
            <person name="Horton D.L."/>
            <person name="Alikhan N.F."/>
            <person name="Baker D."/>
            <person name="Gharbi K."/>
            <person name="Hall N."/>
            <person name="Watson M."/>
            <person name="Adriaenssens E.M."/>
            <person name="Foster-Nyarko E."/>
            <person name="Jarju S."/>
            <person name="Secka A."/>
            <person name="Antonio M."/>
            <person name="Oren A."/>
            <person name="Chaudhuri R.R."/>
            <person name="La Ragione R."/>
            <person name="Hildebrand F."/>
            <person name="Pallen M.J."/>
        </authorList>
    </citation>
    <scope>NUCLEOTIDE SEQUENCE</scope>
    <source>
        <strain evidence="1">B3-2255</strain>
    </source>
</reference>
<dbReference type="Gene3D" id="2.30.320.10">
    <property type="entry name" value="YwqG-like"/>
    <property type="match status" value="1"/>
</dbReference>
<dbReference type="InterPro" id="IPR035948">
    <property type="entry name" value="YwqG-like_sf"/>
</dbReference>
<sequence length="214" mass="24335">MDKPIHIIAKPQSGKKVSHFWGSPLLPPGYPYPEYTDSDGDRWPYNFICQINLADIAPFDTEGKLPHEGLLLFFTKIDRYLGDFEAADCISGYISDAEDVKVLYFPDSNGFEEILLTDFDGTPLSPRGLPVIFSDKPEGKYCDEHMLFAPPTHREWENWDPPFEDWPILLQVDSFNGKDFNLNFMDCGVLDFLISPEDLAAQRFDNVCAIVLST</sequence>
<proteinExistence type="predicted"/>
<dbReference type="Proteomes" id="UP000823772">
    <property type="component" value="Unassembled WGS sequence"/>
</dbReference>
<reference evidence="1" key="1">
    <citation type="submission" date="2020-10" db="EMBL/GenBank/DDBJ databases">
        <authorList>
            <person name="Gilroy R."/>
        </authorList>
    </citation>
    <scope>NUCLEOTIDE SEQUENCE</scope>
    <source>
        <strain evidence="1">B3-2255</strain>
    </source>
</reference>
<dbReference type="Pfam" id="PF09234">
    <property type="entry name" value="DUF1963"/>
    <property type="match status" value="2"/>
</dbReference>
<dbReference type="AlphaFoldDB" id="A0A9D9J192"/>
<evidence type="ECO:0000313" key="2">
    <source>
        <dbReference type="Proteomes" id="UP000823772"/>
    </source>
</evidence>
<dbReference type="SUPFAM" id="SSF103032">
    <property type="entry name" value="Hypothetical protein YwqG"/>
    <property type="match status" value="1"/>
</dbReference>
<dbReference type="InterPro" id="IPR015315">
    <property type="entry name" value="DUF1963"/>
</dbReference>
<protein>
    <submittedName>
        <fullName evidence="1">DUF1963 domain-containing protein</fullName>
    </submittedName>
</protein>
<organism evidence="1 2">
    <name type="scientific">Candidatus Merdivivens faecigallinarum</name>
    <dbReference type="NCBI Taxonomy" id="2840871"/>
    <lineage>
        <taxon>Bacteria</taxon>
        <taxon>Pseudomonadati</taxon>
        <taxon>Bacteroidota</taxon>
        <taxon>Bacteroidia</taxon>
        <taxon>Bacteroidales</taxon>
        <taxon>Muribaculaceae</taxon>
        <taxon>Muribaculaceae incertae sedis</taxon>
        <taxon>Candidatus Merdivivens</taxon>
    </lineage>
</organism>
<accession>A0A9D9J192</accession>
<name>A0A9D9J192_9BACT</name>